<reference evidence="2" key="2">
    <citation type="submission" date="2021-01" db="UniProtKB">
        <authorList>
            <consortium name="EnsemblMetazoa"/>
        </authorList>
    </citation>
    <scope>IDENTIFICATION</scope>
</reference>
<dbReference type="KEGG" id="spu:100889188"/>
<dbReference type="GeneID" id="100889188"/>
<dbReference type="EnsemblMetazoa" id="XM_003730258">
    <property type="protein sequence ID" value="XP_003730306"/>
    <property type="gene ID" value="LOC100889188"/>
</dbReference>
<dbReference type="InParanoid" id="A0A7M7LPQ6"/>
<sequence length="225" mass="24574">MTVLEPTSSSLGNMSTHSSSKYIQIPYDSSELGKPSPLALLATTVNKIGTPSPGIESARNRSPVPQRTSAPTTPRQRSGAPSTSPISVAPHPAKVPNTPSPLHRVTPLPIDYPMYHVPLPIRHSPYSVGVGLPAGQQIVPSMRFDVPACCGLQYPLYHDMYHMNQAMIPQLPVMSPFLGVYPHHDLPLARLPSSLKASSVRRRSHHRIVKRLRRPMGEIIDVVSL</sequence>
<evidence type="ECO:0000313" key="2">
    <source>
        <dbReference type="EnsemblMetazoa" id="XP_003730306"/>
    </source>
</evidence>
<protein>
    <submittedName>
        <fullName evidence="2">Uncharacterized protein</fullName>
    </submittedName>
</protein>
<dbReference type="AlphaFoldDB" id="A0A7M7LPQ6"/>
<keyword evidence="3" id="KW-1185">Reference proteome</keyword>
<feature type="compositionally biased region" description="Polar residues" evidence="1">
    <location>
        <begin position="63"/>
        <end position="86"/>
    </location>
</feature>
<organism evidence="2 3">
    <name type="scientific">Strongylocentrotus purpuratus</name>
    <name type="common">Purple sea urchin</name>
    <dbReference type="NCBI Taxonomy" id="7668"/>
    <lineage>
        <taxon>Eukaryota</taxon>
        <taxon>Metazoa</taxon>
        <taxon>Echinodermata</taxon>
        <taxon>Eleutherozoa</taxon>
        <taxon>Echinozoa</taxon>
        <taxon>Echinoidea</taxon>
        <taxon>Euechinoidea</taxon>
        <taxon>Echinacea</taxon>
        <taxon>Camarodonta</taxon>
        <taxon>Echinidea</taxon>
        <taxon>Strongylocentrotidae</taxon>
        <taxon>Strongylocentrotus</taxon>
    </lineage>
</organism>
<reference evidence="3" key="1">
    <citation type="submission" date="2015-02" db="EMBL/GenBank/DDBJ databases">
        <title>Genome sequencing for Strongylocentrotus purpuratus.</title>
        <authorList>
            <person name="Murali S."/>
            <person name="Liu Y."/>
            <person name="Vee V."/>
            <person name="English A."/>
            <person name="Wang M."/>
            <person name="Skinner E."/>
            <person name="Han Y."/>
            <person name="Muzny D.M."/>
            <person name="Worley K.C."/>
            <person name="Gibbs R.A."/>
        </authorList>
    </citation>
    <scope>NUCLEOTIDE SEQUENCE</scope>
</reference>
<feature type="region of interest" description="Disordered" evidence="1">
    <location>
        <begin position="44"/>
        <end position="102"/>
    </location>
</feature>
<dbReference type="Proteomes" id="UP000007110">
    <property type="component" value="Unassembled WGS sequence"/>
</dbReference>
<proteinExistence type="predicted"/>
<name>A0A7M7LPQ6_STRPU</name>
<evidence type="ECO:0000256" key="1">
    <source>
        <dbReference type="SAM" id="MobiDB-lite"/>
    </source>
</evidence>
<accession>A0A7M7LPQ6</accession>
<evidence type="ECO:0000313" key="3">
    <source>
        <dbReference type="Proteomes" id="UP000007110"/>
    </source>
</evidence>
<dbReference type="RefSeq" id="XP_003730306.2">
    <property type="nucleotide sequence ID" value="XM_003730258.3"/>
</dbReference>